<protein>
    <recommendedName>
        <fullName evidence="4">Lipoprotein</fullName>
    </recommendedName>
</protein>
<reference evidence="2" key="1">
    <citation type="submission" date="2023-04" db="EMBL/GenBank/DDBJ databases">
        <title>Genomic diversity of scab-causing Streptomyces spp. in the province of Quebec, Canada.</title>
        <authorList>
            <person name="Biessy A."/>
            <person name="Cadieux M."/>
            <person name="Ciotola M."/>
            <person name="Filion M."/>
        </authorList>
    </citation>
    <scope>NUCLEOTIDE SEQUENCE</scope>
    <source>
        <strain evidence="2">B21-115</strain>
    </source>
</reference>
<gene>
    <name evidence="2" type="ORF">QBA35_20705</name>
</gene>
<dbReference type="Proteomes" id="UP001310290">
    <property type="component" value="Unassembled WGS sequence"/>
</dbReference>
<evidence type="ECO:0000313" key="3">
    <source>
        <dbReference type="Proteomes" id="UP001310290"/>
    </source>
</evidence>
<accession>A0ABU8AR97</accession>
<feature type="region of interest" description="Disordered" evidence="1">
    <location>
        <begin position="234"/>
        <end position="257"/>
    </location>
</feature>
<evidence type="ECO:0000256" key="1">
    <source>
        <dbReference type="SAM" id="MobiDB-lite"/>
    </source>
</evidence>
<comment type="caution">
    <text evidence="2">The sequence shown here is derived from an EMBL/GenBank/DDBJ whole genome shotgun (WGS) entry which is preliminary data.</text>
</comment>
<feature type="region of interest" description="Disordered" evidence="1">
    <location>
        <begin position="1"/>
        <end position="20"/>
    </location>
</feature>
<evidence type="ECO:0000313" key="2">
    <source>
        <dbReference type="EMBL" id="MEH0635718.1"/>
    </source>
</evidence>
<dbReference type="RefSeq" id="WP_334659369.1">
    <property type="nucleotide sequence ID" value="NZ_JARULZ010000001.1"/>
</dbReference>
<name>A0ABU8AR97_9ACTN</name>
<keyword evidence="3" id="KW-1185">Reference proteome</keyword>
<organism evidence="2 3">
    <name type="scientific">Streptomyces bottropensis</name>
    <dbReference type="NCBI Taxonomy" id="42235"/>
    <lineage>
        <taxon>Bacteria</taxon>
        <taxon>Bacillati</taxon>
        <taxon>Actinomycetota</taxon>
        <taxon>Actinomycetes</taxon>
        <taxon>Kitasatosporales</taxon>
        <taxon>Streptomycetaceae</taxon>
        <taxon>Streptomyces</taxon>
    </lineage>
</organism>
<evidence type="ECO:0008006" key="4">
    <source>
        <dbReference type="Google" id="ProtNLM"/>
    </source>
</evidence>
<dbReference type="EMBL" id="JARULZ010000001">
    <property type="protein sequence ID" value="MEH0635718.1"/>
    <property type="molecule type" value="Genomic_DNA"/>
</dbReference>
<sequence length="257" mass="26816">MNAKRDVRGGRAGRDERAGRYATATVHRGRGRVRRAGAMVLVTVTGAAVLAACGLEDHRETVGGGTATSAPPFTPKAPLPSGRPLGADAHVPSPTGVDGTDATAVAEAWAQVAYGHDTKYDTGPHDAVLRSARWFTAAKAKAERSYQPASGAGEQWNAWAAHKAWTTVEVEPDDDGDAPPDSSRDAYRALFVDGTAHGRDGWTGTGPRATVYVKLARSGKGEPWRVDEVRTVEAAVSAPEPSGPDAASTTSPSARPE</sequence>
<feature type="compositionally biased region" description="Polar residues" evidence="1">
    <location>
        <begin position="247"/>
        <end position="257"/>
    </location>
</feature>
<proteinExistence type="predicted"/>
<feature type="compositionally biased region" description="Basic and acidic residues" evidence="1">
    <location>
        <begin position="1"/>
        <end position="19"/>
    </location>
</feature>